<comment type="cofactor">
    <cofactor evidence="1">
        <name>Zn(2+)</name>
        <dbReference type="ChEBI" id="CHEBI:29105"/>
    </cofactor>
</comment>
<keyword evidence="8" id="KW-1185">Reference proteome</keyword>
<comment type="caution">
    <text evidence="7">The sequence shown here is derived from an EMBL/GenBank/DDBJ whole genome shotgun (WGS) entry which is preliminary data.</text>
</comment>
<organism evidence="7 8">
    <name type="scientific">Conexibacter arvalis</name>
    <dbReference type="NCBI Taxonomy" id="912552"/>
    <lineage>
        <taxon>Bacteria</taxon>
        <taxon>Bacillati</taxon>
        <taxon>Actinomycetota</taxon>
        <taxon>Thermoleophilia</taxon>
        <taxon>Solirubrobacterales</taxon>
        <taxon>Conexibacteraceae</taxon>
        <taxon>Conexibacter</taxon>
    </lineage>
</organism>
<dbReference type="EMBL" id="JACHNU010000002">
    <property type="protein sequence ID" value="MBB4662721.1"/>
    <property type="molecule type" value="Genomic_DNA"/>
</dbReference>
<dbReference type="Pfam" id="PF00753">
    <property type="entry name" value="Lactamase_B"/>
    <property type="match status" value="1"/>
</dbReference>
<evidence type="ECO:0000313" key="8">
    <source>
        <dbReference type="Proteomes" id="UP000585272"/>
    </source>
</evidence>
<proteinExistence type="inferred from homology"/>
<sequence>MDVATVPKPLTHPLPGGQEGATVRLHPLLCGEMLAPHGYVERGDAGPARLREALGALGPRSRWAALPVPAFLVEHPTAGALLVDTGFHPSVVDGQRANMGRAGAILYTVRTSREQLVAAQLEQRGIAPTDVRTVVMTHLHIDHASAVSEFPAATFVVDRREWEAGASRGWRAGYHPRQFDHAFDWRALDYDGPAIDSFATFGRSFDLFGDGSVRLLSTPGHTAGHQSVLLRLGGREALLCGDAAYTWRTLRDGALPALTDDEHRFRRSLREITRYLEQTPSALAIPGHDAEAWPRLERVYD</sequence>
<dbReference type="InterPro" id="IPR036866">
    <property type="entry name" value="RibonucZ/Hydroxyglut_hydro"/>
</dbReference>
<dbReference type="RefSeq" id="WP_183342118.1">
    <property type="nucleotide sequence ID" value="NZ_JACHNU010000002.1"/>
</dbReference>
<evidence type="ECO:0000256" key="3">
    <source>
        <dbReference type="ARBA" id="ARBA00022723"/>
    </source>
</evidence>
<dbReference type="Gene3D" id="3.60.15.10">
    <property type="entry name" value="Ribonuclease Z/Hydroxyacylglutathione hydrolase-like"/>
    <property type="match status" value="1"/>
</dbReference>
<dbReference type="CDD" id="cd07729">
    <property type="entry name" value="AHL_lactonase_MBL-fold"/>
    <property type="match status" value="1"/>
</dbReference>
<evidence type="ECO:0000256" key="1">
    <source>
        <dbReference type="ARBA" id="ARBA00001947"/>
    </source>
</evidence>
<dbReference type="PANTHER" id="PTHR42978">
    <property type="entry name" value="QUORUM-QUENCHING LACTONASE YTNP-RELATED-RELATED"/>
    <property type="match status" value="1"/>
</dbReference>
<feature type="domain" description="Metallo-beta-lactamase" evidence="6">
    <location>
        <begin position="67"/>
        <end position="288"/>
    </location>
</feature>
<keyword evidence="4 7" id="KW-0378">Hydrolase</keyword>
<evidence type="ECO:0000313" key="7">
    <source>
        <dbReference type="EMBL" id="MBB4662721.1"/>
    </source>
</evidence>
<dbReference type="Proteomes" id="UP000585272">
    <property type="component" value="Unassembled WGS sequence"/>
</dbReference>
<keyword evidence="5" id="KW-0862">Zinc</keyword>
<dbReference type="GO" id="GO:0046872">
    <property type="term" value="F:metal ion binding"/>
    <property type="evidence" value="ECO:0007669"/>
    <property type="project" value="UniProtKB-KW"/>
</dbReference>
<comment type="similarity">
    <text evidence="2">Belongs to the metallo-beta-lactamase superfamily.</text>
</comment>
<evidence type="ECO:0000259" key="6">
    <source>
        <dbReference type="SMART" id="SM00849"/>
    </source>
</evidence>
<name>A0A840IER6_9ACTN</name>
<keyword evidence="3" id="KW-0479">Metal-binding</keyword>
<dbReference type="SUPFAM" id="SSF56281">
    <property type="entry name" value="Metallo-hydrolase/oxidoreductase"/>
    <property type="match status" value="1"/>
</dbReference>
<dbReference type="InterPro" id="IPR001279">
    <property type="entry name" value="Metallo-B-lactamas"/>
</dbReference>
<dbReference type="SMART" id="SM00849">
    <property type="entry name" value="Lactamase_B"/>
    <property type="match status" value="1"/>
</dbReference>
<evidence type="ECO:0000256" key="4">
    <source>
        <dbReference type="ARBA" id="ARBA00022801"/>
    </source>
</evidence>
<protein>
    <submittedName>
        <fullName evidence="7">Glyoxylase-like metal-dependent hydrolase (Beta-lactamase superfamily II)</fullName>
    </submittedName>
</protein>
<evidence type="ECO:0000256" key="2">
    <source>
        <dbReference type="ARBA" id="ARBA00007749"/>
    </source>
</evidence>
<dbReference type="PANTHER" id="PTHR42978:SF2">
    <property type="entry name" value="102 KBASES UNSTABLE REGION: FROM 1 TO 119443"/>
    <property type="match status" value="1"/>
</dbReference>
<reference evidence="7 8" key="1">
    <citation type="submission" date="2020-08" db="EMBL/GenBank/DDBJ databases">
        <title>Genomic Encyclopedia of Archaeal and Bacterial Type Strains, Phase II (KMG-II): from individual species to whole genera.</title>
        <authorList>
            <person name="Goeker M."/>
        </authorList>
    </citation>
    <scope>NUCLEOTIDE SEQUENCE [LARGE SCALE GENOMIC DNA]</scope>
    <source>
        <strain evidence="7 8">DSM 23288</strain>
    </source>
</reference>
<dbReference type="GO" id="GO:0016787">
    <property type="term" value="F:hydrolase activity"/>
    <property type="evidence" value="ECO:0007669"/>
    <property type="project" value="UniProtKB-KW"/>
</dbReference>
<accession>A0A840IER6</accession>
<dbReference type="InterPro" id="IPR051013">
    <property type="entry name" value="MBL_superfamily_lactonases"/>
</dbReference>
<evidence type="ECO:0000256" key="5">
    <source>
        <dbReference type="ARBA" id="ARBA00022833"/>
    </source>
</evidence>
<dbReference type="AlphaFoldDB" id="A0A840IER6"/>
<gene>
    <name evidence="7" type="ORF">BDZ31_002307</name>
</gene>